<keyword evidence="4" id="KW-1185">Reference proteome</keyword>
<gene>
    <name evidence="3" type="ORF">SPIL2461_LOCUS6079</name>
</gene>
<dbReference type="Proteomes" id="UP000649617">
    <property type="component" value="Unassembled WGS sequence"/>
</dbReference>
<feature type="chain" id="PRO_5032897283" evidence="2">
    <location>
        <begin position="18"/>
        <end position="553"/>
    </location>
</feature>
<feature type="region of interest" description="Disordered" evidence="1">
    <location>
        <begin position="379"/>
        <end position="406"/>
    </location>
</feature>
<protein>
    <submittedName>
        <fullName evidence="3">Uncharacterized protein</fullName>
    </submittedName>
</protein>
<organism evidence="3 4">
    <name type="scientific">Symbiodinium pilosum</name>
    <name type="common">Dinoflagellate</name>
    <dbReference type="NCBI Taxonomy" id="2952"/>
    <lineage>
        <taxon>Eukaryota</taxon>
        <taxon>Sar</taxon>
        <taxon>Alveolata</taxon>
        <taxon>Dinophyceae</taxon>
        <taxon>Suessiales</taxon>
        <taxon>Symbiodiniaceae</taxon>
        <taxon>Symbiodinium</taxon>
    </lineage>
</organism>
<evidence type="ECO:0000313" key="3">
    <source>
        <dbReference type="EMBL" id="CAE7273856.1"/>
    </source>
</evidence>
<feature type="compositionally biased region" description="Acidic residues" evidence="1">
    <location>
        <begin position="80"/>
        <end position="91"/>
    </location>
</feature>
<dbReference type="OrthoDB" id="10523555at2759"/>
<accession>A0A812N6A0</accession>
<evidence type="ECO:0000256" key="1">
    <source>
        <dbReference type="SAM" id="MobiDB-lite"/>
    </source>
</evidence>
<sequence>MAPVGVWLPWAEVVALAAPWGWAREACADAASVLVDLGAAEVEKSCGVRGADSEAYVRVRLLPVNDEDGMDGVLSVSSSESEDEAVVEDDVPSTPLLQQPSCSGSFGMDIDMPLPASFQENELALLPVFFNLWSLQEEEKSAGITDGLGVDIPAWAAELFGNGLPWTKELVQDFCSLRQDSKAVQSGEGGPFLVCSRRGCPGMEATPTAVAEVVASMLVQGSLEEAADLETGLHAEAKAGFPADEEKTGFGSTCYSMATLPTAMRVLRVDRASKSLKTQAAILFCAAWGVQQSLVPALIKDAKRTSVETVYGYWREAVKTWVVDLQHHGKFGTGSSSSSRGPRDEFEIDEACFRKQLASDEDVQWIEYVGMKRRGDPSSLYLEERDAKQSKSTRKPTGGSCPPPYTREEFLDLARRKITTGAHQHTDGAQAYAVDLPGVVRDKVKHKKNEFTKPGAVPGTWAGTQSLDGWWGHAKKACVGVNAQAQNALSNHVHEAQWRHWTLQADKWLECGALLGLLEWKDLQQQLITTGEHTVQPARAASFIVNAALSSTP</sequence>
<name>A0A812N6A0_SYMPI</name>
<feature type="region of interest" description="Disordered" evidence="1">
    <location>
        <begin position="73"/>
        <end position="94"/>
    </location>
</feature>
<dbReference type="EMBL" id="CAJNIZ010008914">
    <property type="protein sequence ID" value="CAE7273856.1"/>
    <property type="molecule type" value="Genomic_DNA"/>
</dbReference>
<feature type="signal peptide" evidence="2">
    <location>
        <begin position="1"/>
        <end position="17"/>
    </location>
</feature>
<proteinExistence type="predicted"/>
<evidence type="ECO:0000256" key="2">
    <source>
        <dbReference type="SAM" id="SignalP"/>
    </source>
</evidence>
<evidence type="ECO:0000313" key="4">
    <source>
        <dbReference type="Proteomes" id="UP000649617"/>
    </source>
</evidence>
<comment type="caution">
    <text evidence="3">The sequence shown here is derived from an EMBL/GenBank/DDBJ whole genome shotgun (WGS) entry which is preliminary data.</text>
</comment>
<keyword evidence="2" id="KW-0732">Signal</keyword>
<reference evidence="3" key="1">
    <citation type="submission" date="2021-02" db="EMBL/GenBank/DDBJ databases">
        <authorList>
            <person name="Dougan E. K."/>
            <person name="Rhodes N."/>
            <person name="Thang M."/>
            <person name="Chan C."/>
        </authorList>
    </citation>
    <scope>NUCLEOTIDE SEQUENCE</scope>
</reference>
<dbReference type="AlphaFoldDB" id="A0A812N6A0"/>